<feature type="compositionally biased region" description="Low complexity" evidence="1">
    <location>
        <begin position="92"/>
        <end position="105"/>
    </location>
</feature>
<protein>
    <submittedName>
        <fullName evidence="2">Uncharacterized protein</fullName>
    </submittedName>
</protein>
<reference evidence="2" key="1">
    <citation type="submission" date="2021-01" db="EMBL/GenBank/DDBJ databases">
        <authorList>
            <person name="Corre E."/>
            <person name="Pelletier E."/>
            <person name="Niang G."/>
            <person name="Scheremetjew M."/>
            <person name="Finn R."/>
            <person name="Kale V."/>
            <person name="Holt S."/>
            <person name="Cochrane G."/>
            <person name="Meng A."/>
            <person name="Brown T."/>
            <person name="Cohen L."/>
        </authorList>
    </citation>
    <scope>NUCLEOTIDE SEQUENCE</scope>
    <source>
        <strain evidence="2">10249 10 AB</strain>
    </source>
</reference>
<evidence type="ECO:0000313" key="2">
    <source>
        <dbReference type="EMBL" id="CAE0723312.1"/>
    </source>
</evidence>
<dbReference type="AlphaFoldDB" id="A0A7S4EN33"/>
<feature type="region of interest" description="Disordered" evidence="1">
    <location>
        <begin position="92"/>
        <end position="137"/>
    </location>
</feature>
<organism evidence="2">
    <name type="scientific">Pseudo-nitzschia australis</name>
    <dbReference type="NCBI Taxonomy" id="44445"/>
    <lineage>
        <taxon>Eukaryota</taxon>
        <taxon>Sar</taxon>
        <taxon>Stramenopiles</taxon>
        <taxon>Ochrophyta</taxon>
        <taxon>Bacillariophyta</taxon>
        <taxon>Bacillariophyceae</taxon>
        <taxon>Bacillariophycidae</taxon>
        <taxon>Bacillariales</taxon>
        <taxon>Bacillariaceae</taxon>
        <taxon>Pseudo-nitzschia</taxon>
    </lineage>
</organism>
<evidence type="ECO:0000256" key="1">
    <source>
        <dbReference type="SAM" id="MobiDB-lite"/>
    </source>
</evidence>
<sequence length="149" mass="16380">MAMVLASTGIQEFSKSIVLRFQDELKRNKKRRKIEERRNDNDYDVAATLTLAEIYKRATIDCEHIARRWGHFDAIDAGIHNPSPSFSTAAIVSASASSATGTTVTDNDDDEESERTEDPNPIAKGTKGEPSSTKASDSLTNVPVLLFHV</sequence>
<accession>A0A7S4EN33</accession>
<gene>
    <name evidence="2" type="ORF">PAUS00366_LOCUS16068</name>
</gene>
<proteinExistence type="predicted"/>
<feature type="compositionally biased region" description="Acidic residues" evidence="1">
    <location>
        <begin position="106"/>
        <end position="115"/>
    </location>
</feature>
<dbReference type="EMBL" id="HBIX01023174">
    <property type="protein sequence ID" value="CAE0723312.1"/>
    <property type="molecule type" value="Transcribed_RNA"/>
</dbReference>
<name>A0A7S4EN33_9STRA</name>